<reference evidence="2" key="1">
    <citation type="journal article" date="2005" name="Nature">
        <title>The map-based sequence of the rice genome.</title>
        <authorList>
            <consortium name="International rice genome sequencing project (IRGSP)"/>
            <person name="Matsumoto T."/>
            <person name="Wu J."/>
            <person name="Kanamori H."/>
            <person name="Katayose Y."/>
            <person name="Fujisawa M."/>
            <person name="Namiki N."/>
            <person name="Mizuno H."/>
            <person name="Yamamoto K."/>
            <person name="Antonio B.A."/>
            <person name="Baba T."/>
            <person name="Sakata K."/>
            <person name="Nagamura Y."/>
            <person name="Aoki H."/>
            <person name="Arikawa K."/>
            <person name="Arita K."/>
            <person name="Bito T."/>
            <person name="Chiden Y."/>
            <person name="Fujitsuka N."/>
            <person name="Fukunaka R."/>
            <person name="Hamada M."/>
            <person name="Harada C."/>
            <person name="Hayashi A."/>
            <person name="Hijishita S."/>
            <person name="Honda M."/>
            <person name="Hosokawa S."/>
            <person name="Ichikawa Y."/>
            <person name="Idonuma A."/>
            <person name="Iijima M."/>
            <person name="Ikeda M."/>
            <person name="Ikeno M."/>
            <person name="Ito K."/>
            <person name="Ito S."/>
            <person name="Ito T."/>
            <person name="Ito Y."/>
            <person name="Ito Y."/>
            <person name="Iwabuchi A."/>
            <person name="Kamiya K."/>
            <person name="Karasawa W."/>
            <person name="Kurita K."/>
            <person name="Katagiri S."/>
            <person name="Kikuta A."/>
            <person name="Kobayashi H."/>
            <person name="Kobayashi N."/>
            <person name="Machita K."/>
            <person name="Maehara T."/>
            <person name="Masukawa M."/>
            <person name="Mizubayashi T."/>
            <person name="Mukai Y."/>
            <person name="Nagasaki H."/>
            <person name="Nagata Y."/>
            <person name="Naito S."/>
            <person name="Nakashima M."/>
            <person name="Nakama Y."/>
            <person name="Nakamichi Y."/>
            <person name="Nakamura M."/>
            <person name="Meguro A."/>
            <person name="Negishi M."/>
            <person name="Ohta I."/>
            <person name="Ohta T."/>
            <person name="Okamoto M."/>
            <person name="Ono N."/>
            <person name="Saji S."/>
            <person name="Sakaguchi M."/>
            <person name="Sakai K."/>
            <person name="Shibata M."/>
            <person name="Shimokawa T."/>
            <person name="Song J."/>
            <person name="Takazaki Y."/>
            <person name="Terasawa K."/>
            <person name="Tsugane M."/>
            <person name="Tsuji K."/>
            <person name="Ueda S."/>
            <person name="Waki K."/>
            <person name="Yamagata H."/>
            <person name="Yamamoto M."/>
            <person name="Yamamoto S."/>
            <person name="Yamane H."/>
            <person name="Yoshiki S."/>
            <person name="Yoshihara R."/>
            <person name="Yukawa K."/>
            <person name="Zhong H."/>
            <person name="Yano M."/>
            <person name="Yuan Q."/>
            <person name="Ouyang S."/>
            <person name="Liu J."/>
            <person name="Jones K.M."/>
            <person name="Gansberger K."/>
            <person name="Moffat K."/>
            <person name="Hill J."/>
            <person name="Bera J."/>
            <person name="Fadrosh D."/>
            <person name="Jin S."/>
            <person name="Johri S."/>
            <person name="Kim M."/>
            <person name="Overton L."/>
            <person name="Reardon M."/>
            <person name="Tsitrin T."/>
            <person name="Vuong H."/>
            <person name="Weaver B."/>
            <person name="Ciecko A."/>
            <person name="Tallon L."/>
            <person name="Jackson J."/>
            <person name="Pai G."/>
            <person name="Aken S.V."/>
            <person name="Utterback T."/>
            <person name="Reidmuller S."/>
            <person name="Feldblyum T."/>
            <person name="Hsiao J."/>
            <person name="Zismann V."/>
            <person name="Iobst S."/>
            <person name="de Vazeille A.R."/>
            <person name="Buell C.R."/>
            <person name="Ying K."/>
            <person name="Li Y."/>
            <person name="Lu T."/>
            <person name="Huang Y."/>
            <person name="Zhao Q."/>
            <person name="Feng Q."/>
            <person name="Zhang L."/>
            <person name="Zhu J."/>
            <person name="Weng Q."/>
            <person name="Mu J."/>
            <person name="Lu Y."/>
            <person name="Fan D."/>
            <person name="Liu Y."/>
            <person name="Guan J."/>
            <person name="Zhang Y."/>
            <person name="Yu S."/>
            <person name="Liu X."/>
            <person name="Zhang Y."/>
            <person name="Hong G."/>
            <person name="Han B."/>
            <person name="Choisne N."/>
            <person name="Demange N."/>
            <person name="Orjeda G."/>
            <person name="Samain S."/>
            <person name="Cattolico L."/>
            <person name="Pelletier E."/>
            <person name="Couloux A."/>
            <person name="Segurens B."/>
            <person name="Wincker P."/>
            <person name="D'Hont A."/>
            <person name="Scarpelli C."/>
            <person name="Weissenbach J."/>
            <person name="Salanoubat M."/>
            <person name="Quetier F."/>
            <person name="Yu Y."/>
            <person name="Kim H.R."/>
            <person name="Rambo T."/>
            <person name="Currie J."/>
            <person name="Collura K."/>
            <person name="Luo M."/>
            <person name="Yang T."/>
            <person name="Ammiraju J.S.S."/>
            <person name="Engler F."/>
            <person name="Soderlund C."/>
            <person name="Wing R.A."/>
            <person name="Palmer L.E."/>
            <person name="de la Bastide M."/>
            <person name="Spiegel L."/>
            <person name="Nascimento L."/>
            <person name="Zutavern T."/>
            <person name="O'Shaughnessy A."/>
            <person name="Dike S."/>
            <person name="Dedhia N."/>
            <person name="Preston R."/>
            <person name="Balija V."/>
            <person name="McCombie W.R."/>
            <person name="Chow T."/>
            <person name="Chen H."/>
            <person name="Chung M."/>
            <person name="Chen C."/>
            <person name="Shaw J."/>
            <person name="Wu H."/>
            <person name="Hsiao K."/>
            <person name="Chao Y."/>
            <person name="Chu M."/>
            <person name="Cheng C."/>
            <person name="Hour A."/>
            <person name="Lee P."/>
            <person name="Lin S."/>
            <person name="Lin Y."/>
            <person name="Liou J."/>
            <person name="Liu S."/>
            <person name="Hsing Y."/>
            <person name="Raghuvanshi S."/>
            <person name="Mohanty A."/>
            <person name="Bharti A.K."/>
            <person name="Gaur A."/>
            <person name="Gupta V."/>
            <person name="Kumar D."/>
            <person name="Ravi V."/>
            <person name="Vij S."/>
            <person name="Kapur A."/>
            <person name="Khurana P."/>
            <person name="Khurana P."/>
            <person name="Khurana J.P."/>
            <person name="Tyagi A.K."/>
            <person name="Gaikwad K."/>
            <person name="Singh A."/>
            <person name="Dalal V."/>
            <person name="Srivastava S."/>
            <person name="Dixit A."/>
            <person name="Pal A.K."/>
            <person name="Ghazi I.A."/>
            <person name="Yadav M."/>
            <person name="Pandit A."/>
            <person name="Bhargava A."/>
            <person name="Sureshbabu K."/>
            <person name="Batra K."/>
            <person name="Sharma T.R."/>
            <person name="Mohapatra T."/>
            <person name="Singh N.K."/>
            <person name="Messing J."/>
            <person name="Nelson A.B."/>
            <person name="Fuks G."/>
            <person name="Kavchok S."/>
            <person name="Keizer G."/>
            <person name="Linton E."/>
            <person name="Llaca V."/>
            <person name="Song R."/>
            <person name="Tanyolac B."/>
            <person name="Young S."/>
            <person name="Ho-Il K."/>
            <person name="Hahn J.H."/>
            <person name="Sangsakoo G."/>
            <person name="Vanavichit A."/>
            <person name="de Mattos Luiz.A.T."/>
            <person name="Zimmer P.D."/>
            <person name="Malone G."/>
            <person name="Dellagostin O."/>
            <person name="de Oliveira A.C."/>
            <person name="Bevan M."/>
            <person name="Bancroft I."/>
            <person name="Minx P."/>
            <person name="Cordum H."/>
            <person name="Wilson R."/>
            <person name="Cheng Z."/>
            <person name="Jin W."/>
            <person name="Jiang J."/>
            <person name="Leong S.A."/>
            <person name="Iwama H."/>
            <person name="Gojobori T."/>
            <person name="Itoh T."/>
            <person name="Niimura Y."/>
            <person name="Fujii Y."/>
            <person name="Habara T."/>
            <person name="Sakai H."/>
            <person name="Sato Y."/>
            <person name="Wilson G."/>
            <person name="Kumar K."/>
            <person name="McCouch S."/>
            <person name="Juretic N."/>
            <person name="Hoen D."/>
            <person name="Wright S."/>
            <person name="Bruskiewich R."/>
            <person name="Bureau T."/>
            <person name="Miyao A."/>
            <person name="Hirochika H."/>
            <person name="Nishikawa T."/>
            <person name="Kadowaki K."/>
            <person name="Sugiura M."/>
            <person name="Burr B."/>
            <person name="Sasaki T."/>
        </authorList>
    </citation>
    <scope>NUCLEOTIDE SEQUENCE [LARGE SCALE GENOMIC DNA]</scope>
    <source>
        <strain evidence="2">cv. Nipponbare</strain>
    </source>
</reference>
<name>Q6ZHF0_ORYSJ</name>
<evidence type="ECO:0000313" key="2">
    <source>
        <dbReference type="Proteomes" id="UP000000763"/>
    </source>
</evidence>
<gene>
    <name evidence="1" type="primary">OJ1611_C08.18</name>
</gene>
<accession>Q6ZHF0</accession>
<dbReference type="Proteomes" id="UP000000763">
    <property type="component" value="Chromosome 2"/>
</dbReference>
<protein>
    <submittedName>
        <fullName evidence="1">Uncharacterized protein</fullName>
    </submittedName>
</protein>
<organism evidence="1 2">
    <name type="scientific">Oryza sativa subsp. japonica</name>
    <name type="common">Rice</name>
    <dbReference type="NCBI Taxonomy" id="39947"/>
    <lineage>
        <taxon>Eukaryota</taxon>
        <taxon>Viridiplantae</taxon>
        <taxon>Streptophyta</taxon>
        <taxon>Embryophyta</taxon>
        <taxon>Tracheophyta</taxon>
        <taxon>Spermatophyta</taxon>
        <taxon>Magnoliopsida</taxon>
        <taxon>Liliopsida</taxon>
        <taxon>Poales</taxon>
        <taxon>Poaceae</taxon>
        <taxon>BOP clade</taxon>
        <taxon>Oryzoideae</taxon>
        <taxon>Oryzeae</taxon>
        <taxon>Oryzinae</taxon>
        <taxon>Oryza</taxon>
        <taxon>Oryza sativa</taxon>
    </lineage>
</organism>
<dbReference type="EMBL" id="AP004068">
    <property type="protein sequence ID" value="BAD16870.1"/>
    <property type="molecule type" value="Genomic_DNA"/>
</dbReference>
<dbReference type="AlphaFoldDB" id="Q6ZHF0"/>
<proteinExistence type="predicted"/>
<reference evidence="2" key="2">
    <citation type="journal article" date="2008" name="Nucleic Acids Res.">
        <title>The rice annotation project database (RAP-DB): 2008 update.</title>
        <authorList>
            <consortium name="The rice annotation project (RAP)"/>
        </authorList>
    </citation>
    <scope>GENOME REANNOTATION</scope>
    <source>
        <strain evidence="2">cv. Nipponbare</strain>
    </source>
</reference>
<sequence length="169" mass="17859">MVRTQYAGSTSSSCNTFARTAQSSIDLVCRAAMAMLELVQILRAQPGPFPPRPCRFRVRPRALPSVSPRCVILKLIQSMNARSVIVQLVAGIVGSSIGPQIRPEAPPSRSLRARLSADPLLLALDPLSTDPRAAASSMPEPAATIQGSNSLSAILSWSSSPDALKSGQP</sequence>
<evidence type="ECO:0000313" key="1">
    <source>
        <dbReference type="EMBL" id="BAD16870.1"/>
    </source>
</evidence>